<feature type="region of interest" description="Disordered" evidence="12">
    <location>
        <begin position="681"/>
        <end position="707"/>
    </location>
</feature>
<dbReference type="SMART" id="SM00679">
    <property type="entry name" value="CTNS"/>
    <property type="match status" value="2"/>
</dbReference>
<keyword evidence="5 10" id="KW-0862">Zinc</keyword>
<evidence type="ECO:0000256" key="13">
    <source>
        <dbReference type="SAM" id="Phobius"/>
    </source>
</evidence>
<dbReference type="CDD" id="cd09396">
    <property type="entry name" value="LIM_DA1"/>
    <property type="match status" value="1"/>
</dbReference>
<dbReference type="InterPro" id="IPR045218">
    <property type="entry name" value="DA1-like"/>
</dbReference>
<feature type="region of interest" description="Disordered" evidence="12">
    <location>
        <begin position="1"/>
        <end position="41"/>
    </location>
</feature>
<dbReference type="Pfam" id="PF04193">
    <property type="entry name" value="PQ-loop"/>
    <property type="match status" value="2"/>
</dbReference>
<evidence type="ECO:0000256" key="4">
    <source>
        <dbReference type="ARBA" id="ARBA00022737"/>
    </source>
</evidence>
<keyword evidence="8 10" id="KW-0440">LIM domain</keyword>
<evidence type="ECO:0000256" key="9">
    <source>
        <dbReference type="ARBA" id="ARBA00023136"/>
    </source>
</evidence>
<dbReference type="PANTHER" id="PTHR24209">
    <property type="entry name" value="PROTEIN DA1-RELATED 2"/>
    <property type="match status" value="1"/>
</dbReference>
<evidence type="ECO:0000256" key="5">
    <source>
        <dbReference type="ARBA" id="ARBA00022833"/>
    </source>
</evidence>
<dbReference type="EMBL" id="LR999457">
    <property type="protein sequence ID" value="CAE6155303.1"/>
    <property type="molecule type" value="Genomic_DNA"/>
</dbReference>
<dbReference type="PROSITE" id="PS50023">
    <property type="entry name" value="LIM_DOMAIN_2"/>
    <property type="match status" value="1"/>
</dbReference>
<protein>
    <recommendedName>
        <fullName evidence="14">LIM zinc-binding domain-containing protein</fullName>
    </recommendedName>
</protein>
<reference evidence="15" key="1">
    <citation type="submission" date="2021-01" db="EMBL/GenBank/DDBJ databases">
        <authorList>
            <person name="Bezrukov I."/>
        </authorList>
    </citation>
    <scope>NUCLEOTIDE SEQUENCE</scope>
</reference>
<feature type="domain" description="LIM zinc-binding" evidence="14">
    <location>
        <begin position="188"/>
        <end position="248"/>
    </location>
</feature>
<dbReference type="FunFam" id="2.10.110.10:FF:000078">
    <property type="entry name" value="Protein DA1-related 1"/>
    <property type="match status" value="1"/>
</dbReference>
<keyword evidence="2 13" id="KW-0812">Transmembrane</keyword>
<dbReference type="GO" id="GO:0016020">
    <property type="term" value="C:membrane"/>
    <property type="evidence" value="ECO:0007669"/>
    <property type="project" value="UniProtKB-SubCell"/>
</dbReference>
<organism evidence="15 16">
    <name type="scientific">Arabidopsis arenosa</name>
    <name type="common">Sand rock-cress</name>
    <name type="synonym">Cardaminopsis arenosa</name>
    <dbReference type="NCBI Taxonomy" id="38785"/>
    <lineage>
        <taxon>Eukaryota</taxon>
        <taxon>Viridiplantae</taxon>
        <taxon>Streptophyta</taxon>
        <taxon>Embryophyta</taxon>
        <taxon>Tracheophyta</taxon>
        <taxon>Spermatophyta</taxon>
        <taxon>Magnoliopsida</taxon>
        <taxon>eudicotyledons</taxon>
        <taxon>Gunneridae</taxon>
        <taxon>Pentapetalae</taxon>
        <taxon>rosids</taxon>
        <taxon>malvids</taxon>
        <taxon>Brassicales</taxon>
        <taxon>Brassicaceae</taxon>
        <taxon>Camelineae</taxon>
        <taxon>Arabidopsis</taxon>
    </lineage>
</organism>
<feature type="compositionally biased region" description="Acidic residues" evidence="12">
    <location>
        <begin position="78"/>
        <end position="90"/>
    </location>
</feature>
<keyword evidence="16" id="KW-1185">Reference proteome</keyword>
<dbReference type="InterPro" id="IPR001781">
    <property type="entry name" value="Znf_LIM"/>
</dbReference>
<dbReference type="Proteomes" id="UP000682877">
    <property type="component" value="Chromosome 7"/>
</dbReference>
<dbReference type="SMART" id="SM00726">
    <property type="entry name" value="UIM"/>
    <property type="match status" value="3"/>
</dbReference>
<dbReference type="Gene3D" id="2.10.110.10">
    <property type="entry name" value="Cysteine Rich Protein"/>
    <property type="match status" value="1"/>
</dbReference>
<evidence type="ECO:0000256" key="6">
    <source>
        <dbReference type="ARBA" id="ARBA00022843"/>
    </source>
</evidence>
<feature type="transmembrane region" description="Helical" evidence="13">
    <location>
        <begin position="643"/>
        <end position="666"/>
    </location>
</feature>
<dbReference type="SUPFAM" id="SSF57716">
    <property type="entry name" value="Glucocorticoid receptor-like (DNA-binding domain)"/>
    <property type="match status" value="2"/>
</dbReference>
<dbReference type="InterPro" id="IPR022087">
    <property type="entry name" value="DA1-like_dom"/>
</dbReference>
<dbReference type="AlphaFoldDB" id="A0A8S2AS20"/>
<evidence type="ECO:0000256" key="3">
    <source>
        <dbReference type="ARBA" id="ARBA00022723"/>
    </source>
</evidence>
<dbReference type="GO" id="GO:0043130">
    <property type="term" value="F:ubiquitin binding"/>
    <property type="evidence" value="ECO:0007669"/>
    <property type="project" value="UniProtKB-ARBA"/>
</dbReference>
<dbReference type="InterPro" id="IPR006603">
    <property type="entry name" value="PQ-loop_rpt"/>
</dbReference>
<feature type="transmembrane region" description="Helical" evidence="13">
    <location>
        <begin position="857"/>
        <end position="876"/>
    </location>
</feature>
<evidence type="ECO:0000256" key="12">
    <source>
        <dbReference type="SAM" id="MobiDB-lite"/>
    </source>
</evidence>
<keyword evidence="4" id="KW-0677">Repeat</keyword>
<feature type="transmembrane region" description="Helical" evidence="13">
    <location>
        <begin position="826"/>
        <end position="845"/>
    </location>
</feature>
<sequence length="939" mass="106630">MGWLTKILKGSSHKFSDGQCNGRYREDRNLEGPRYSAEGSDFDKEEIECAIALSLSEQEHVIPQDDKGKKVIEYKSETEEDDDDDEDDDEEYMRAQLEAAEEEERRVAQAQIEEEEKRRAEAQLEEIEKQLAKARLEEEEMRRSKAQLEEDEQLAKAIQESMNVGSPPRYDPGNILQPYPFLIPSSHRICVGCQAEIGHGRFLSCMGGVWHPECFCCHACDKPIIDYEFSMSGNRPYHKLCYKEQHHPKCDVCHNFIPTNPAGLIEYRAHPFWMQKYCPSHERDGTPRCCSCERMEPKDTKYLILDDGRKLCLECLDSAIMDTHECQPLYLEIREFYEGLHMKVEQQIPMLLVERSALNEAMEGEKHGHHHLPETRGLCLSEEQTVTTVLRRPRIGAGYKLIDMITEPCRLIRRCEVTAILILYGLPRLLTGSILAHEMMHAWLRLNGYPNLRPEVEEGICQVLAHMWLESETYAGSTLVDIASSSSSSSSAVVSASSKKGERSDFEKKLGEFFKHQIESDSSSAYGDGFRQGNQAVLKHGLRRTLDHIRLTGYCLKEKKTCVRWVERYFDDCLCNLNDDVSFALGIASLLCWGVAEIPQIITNFRTKSSHGVSLSFLLAWVAGDIFNLVGCLLEPATLPTQFYTALLYTVSTVVLVIQTIYYDYIYKLCRHGRTKICPKDEEDEEKKPLKPPKTMGSAISIPGGSYKDSPRREFYYTSARSLAGSGTPPLRTSYFRVAKSGPSALAIDNGSSSDEDDTMSTCPDITAKTITQPRPIPRPAGFGTFLAASASLPLQAKSLAEKYWHASNRRLLNERRVEHSALGQWLGWLMAAIYMGGRIPQIWLNIKRGSVEGLNPLMFIFALVANATYVGSILVRTTEWDNIKPNLPWLLDAIVCVVLDLFIILQYIYYKYYRMQSLESKEEDVYGDYVEASKTFVS</sequence>
<keyword evidence="6" id="KW-0832">Ubl conjugation</keyword>
<evidence type="ECO:0000256" key="10">
    <source>
        <dbReference type="PROSITE-ProRule" id="PRU00125"/>
    </source>
</evidence>
<feature type="compositionally biased region" description="Basic and acidic residues" evidence="12">
    <location>
        <begin position="60"/>
        <end position="77"/>
    </location>
</feature>
<dbReference type="PROSITE" id="PS00478">
    <property type="entry name" value="LIM_DOMAIN_1"/>
    <property type="match status" value="1"/>
</dbReference>
<feature type="transmembrane region" description="Helical" evidence="13">
    <location>
        <begin position="888"/>
        <end position="910"/>
    </location>
</feature>
<feature type="transmembrane region" description="Helical" evidence="13">
    <location>
        <begin position="583"/>
        <end position="603"/>
    </location>
</feature>
<accession>A0A8S2AS20</accession>
<dbReference type="Gene3D" id="1.20.1280.290">
    <property type="match status" value="2"/>
</dbReference>
<dbReference type="FunFam" id="1.20.1280.290:FF:000019">
    <property type="entry name" value="PQ-loop repeat family protein / transmembrane family protein"/>
    <property type="match status" value="1"/>
</dbReference>
<evidence type="ECO:0000259" key="14">
    <source>
        <dbReference type="PROSITE" id="PS50023"/>
    </source>
</evidence>
<feature type="coiled-coil region" evidence="11">
    <location>
        <begin position="93"/>
        <end position="161"/>
    </location>
</feature>
<feature type="transmembrane region" description="Helical" evidence="13">
    <location>
        <begin position="615"/>
        <end position="637"/>
    </location>
</feature>
<evidence type="ECO:0000256" key="1">
    <source>
        <dbReference type="ARBA" id="ARBA00004141"/>
    </source>
</evidence>
<keyword evidence="7 13" id="KW-1133">Transmembrane helix</keyword>
<proteinExistence type="predicted"/>
<keyword evidence="9 13" id="KW-0472">Membrane</keyword>
<gene>
    <name evidence="15" type="ORF">AARE701A_LOCUS17508</name>
</gene>
<feature type="region of interest" description="Disordered" evidence="12">
    <location>
        <begin position="60"/>
        <end position="90"/>
    </location>
</feature>
<name>A0A8S2AS20_ARAAE</name>
<comment type="subcellular location">
    <subcellularLocation>
        <location evidence="1">Membrane</location>
        <topology evidence="1">Multi-pass membrane protein</topology>
    </subcellularLocation>
</comment>
<dbReference type="CDD" id="cd08368">
    <property type="entry name" value="LIM"/>
    <property type="match status" value="1"/>
</dbReference>
<dbReference type="GO" id="GO:0032875">
    <property type="term" value="P:regulation of DNA endoreduplication"/>
    <property type="evidence" value="ECO:0007669"/>
    <property type="project" value="UniProtKB-ARBA"/>
</dbReference>
<evidence type="ECO:0000313" key="15">
    <source>
        <dbReference type="EMBL" id="CAE6155303.1"/>
    </source>
</evidence>
<dbReference type="FunFam" id="1.20.1280.290:FF:000012">
    <property type="entry name" value="Vacuolar membrane PQ loop repeat protein"/>
    <property type="match status" value="1"/>
</dbReference>
<evidence type="ECO:0000256" key="7">
    <source>
        <dbReference type="ARBA" id="ARBA00022989"/>
    </source>
</evidence>
<dbReference type="Pfam" id="PF12315">
    <property type="entry name" value="DA1-like"/>
    <property type="match status" value="1"/>
</dbReference>
<dbReference type="PROSITE" id="PS50330">
    <property type="entry name" value="UIM"/>
    <property type="match status" value="3"/>
</dbReference>
<dbReference type="SMART" id="SM00132">
    <property type="entry name" value="LIM"/>
    <property type="match status" value="1"/>
</dbReference>
<evidence type="ECO:0000313" key="16">
    <source>
        <dbReference type="Proteomes" id="UP000682877"/>
    </source>
</evidence>
<dbReference type="GO" id="GO:0046872">
    <property type="term" value="F:metal ion binding"/>
    <property type="evidence" value="ECO:0007669"/>
    <property type="project" value="UniProtKB-KW"/>
</dbReference>
<dbReference type="GO" id="GO:0008233">
    <property type="term" value="F:peptidase activity"/>
    <property type="evidence" value="ECO:0007669"/>
    <property type="project" value="UniProtKB-ARBA"/>
</dbReference>
<evidence type="ECO:0000256" key="8">
    <source>
        <dbReference type="ARBA" id="ARBA00023038"/>
    </source>
</evidence>
<dbReference type="InterPro" id="IPR003903">
    <property type="entry name" value="UIM_dom"/>
</dbReference>
<evidence type="ECO:0000256" key="11">
    <source>
        <dbReference type="SAM" id="Coils"/>
    </source>
</evidence>
<keyword evidence="3 10" id="KW-0479">Metal-binding</keyword>
<evidence type="ECO:0000256" key="2">
    <source>
        <dbReference type="ARBA" id="ARBA00022692"/>
    </source>
</evidence>
<keyword evidence="11" id="KW-0175">Coiled coil</keyword>
<dbReference type="PANTHER" id="PTHR24209:SF25">
    <property type="entry name" value="PROTEIN DA1-RELATED 1"/>
    <property type="match status" value="1"/>
</dbReference>
<dbReference type="Pfam" id="PF00412">
    <property type="entry name" value="LIM"/>
    <property type="match status" value="1"/>
</dbReference>